<dbReference type="PANTHER" id="PTHR45663:SF11">
    <property type="entry name" value="GEO12009P1"/>
    <property type="match status" value="1"/>
</dbReference>
<dbReference type="PROSITE" id="PS51352">
    <property type="entry name" value="THIOREDOXIN_2"/>
    <property type="match status" value="1"/>
</dbReference>
<evidence type="ECO:0000313" key="5">
    <source>
        <dbReference type="EMBL" id="CAB4862231.1"/>
    </source>
</evidence>
<proteinExistence type="predicted"/>
<dbReference type="EMBL" id="CAFBPS010000015">
    <property type="protein sequence ID" value="CAB5022936.1"/>
    <property type="molecule type" value="Genomic_DNA"/>
</dbReference>
<name>A0A6J6QK43_9ZZZZ</name>
<dbReference type="InterPro" id="IPR036249">
    <property type="entry name" value="Thioredoxin-like_sf"/>
</dbReference>
<evidence type="ECO:0000313" key="3">
    <source>
        <dbReference type="EMBL" id="CAB4766790.1"/>
    </source>
</evidence>
<reference evidence="2" key="1">
    <citation type="submission" date="2020-05" db="EMBL/GenBank/DDBJ databases">
        <authorList>
            <person name="Chiriac C."/>
            <person name="Salcher M."/>
            <person name="Ghai R."/>
            <person name="Kavagutti S V."/>
        </authorList>
    </citation>
    <scope>NUCLEOTIDE SEQUENCE</scope>
</reference>
<dbReference type="Gene3D" id="1.25.40.10">
    <property type="entry name" value="Tetratricopeptide repeat domain"/>
    <property type="match status" value="1"/>
</dbReference>
<dbReference type="InterPro" id="IPR011990">
    <property type="entry name" value="TPR-like_helical_dom_sf"/>
</dbReference>
<dbReference type="SUPFAM" id="SSF52833">
    <property type="entry name" value="Thioredoxin-like"/>
    <property type="match status" value="1"/>
</dbReference>
<dbReference type="Pfam" id="PF00085">
    <property type="entry name" value="Thioredoxin"/>
    <property type="match status" value="1"/>
</dbReference>
<dbReference type="InterPro" id="IPR013766">
    <property type="entry name" value="Thioredoxin_domain"/>
</dbReference>
<dbReference type="EMBL" id="CAFAAL010000016">
    <property type="protein sequence ID" value="CAB4795608.1"/>
    <property type="molecule type" value="Genomic_DNA"/>
</dbReference>
<dbReference type="EMBL" id="CAEZZP010000023">
    <property type="protein sequence ID" value="CAB4766790.1"/>
    <property type="molecule type" value="Genomic_DNA"/>
</dbReference>
<dbReference type="EMBL" id="CAFBMF010000015">
    <property type="protein sequence ID" value="CAB4891452.1"/>
    <property type="molecule type" value="Genomic_DNA"/>
</dbReference>
<evidence type="ECO:0000313" key="4">
    <source>
        <dbReference type="EMBL" id="CAB4795608.1"/>
    </source>
</evidence>
<protein>
    <submittedName>
        <fullName evidence="2">Unannotated protein</fullName>
    </submittedName>
</protein>
<gene>
    <name evidence="2" type="ORF">UFOPK2658_00346</name>
    <name evidence="3" type="ORF">UFOPK2880_00562</name>
    <name evidence="4" type="ORF">UFOPK3004_00336</name>
    <name evidence="5" type="ORF">UFOPK3304_00523</name>
    <name evidence="6" type="ORF">UFOPK3494_00394</name>
    <name evidence="7" type="ORF">UFOPK4134_00384</name>
</gene>
<evidence type="ECO:0000313" key="7">
    <source>
        <dbReference type="EMBL" id="CAB5022936.1"/>
    </source>
</evidence>
<dbReference type="GO" id="GO:0006950">
    <property type="term" value="P:response to stress"/>
    <property type="evidence" value="ECO:0007669"/>
    <property type="project" value="UniProtKB-ARBA"/>
</dbReference>
<evidence type="ECO:0000313" key="6">
    <source>
        <dbReference type="EMBL" id="CAB4891452.1"/>
    </source>
</evidence>
<dbReference type="EMBL" id="CAEZYH010000007">
    <property type="protein sequence ID" value="CAB4710053.1"/>
    <property type="molecule type" value="Genomic_DNA"/>
</dbReference>
<dbReference type="Gene3D" id="3.40.30.10">
    <property type="entry name" value="Glutaredoxin"/>
    <property type="match status" value="1"/>
</dbReference>
<accession>A0A6J6QK43</accession>
<sequence>MAIDVTEETFETEVLARSAAGPVLAYLWTPRSEACVAFAQVLDAIIADTQGKVLLAKINVDDNPGIVQAFRVQAVPAMFALRDGSIMGEFQGPLAEATVRQFVEQMLPTATQEHISALLNRGDEQSLTEVLEIEPGHEVAIVSLATILTARGEAEAALALLARVPETDDVRKAAAAARLSLRPQDDYDQQLGQLLEIVKTDDEARQQFVDILEVMGIEDPRTAGWRKKLTMRLY</sequence>
<evidence type="ECO:0000313" key="2">
    <source>
        <dbReference type="EMBL" id="CAB4710053.1"/>
    </source>
</evidence>
<dbReference type="AlphaFoldDB" id="A0A6J6QK43"/>
<feature type="domain" description="Thioredoxin" evidence="1">
    <location>
        <begin position="1"/>
        <end position="108"/>
    </location>
</feature>
<dbReference type="PANTHER" id="PTHR45663">
    <property type="entry name" value="GEO12009P1"/>
    <property type="match status" value="1"/>
</dbReference>
<dbReference type="Pfam" id="PF14561">
    <property type="entry name" value="TPR_20"/>
    <property type="match status" value="1"/>
</dbReference>
<dbReference type="GO" id="GO:0015035">
    <property type="term" value="F:protein-disulfide reductase activity"/>
    <property type="evidence" value="ECO:0007669"/>
    <property type="project" value="TreeGrafter"/>
</dbReference>
<evidence type="ECO:0000259" key="1">
    <source>
        <dbReference type="PROSITE" id="PS51352"/>
    </source>
</evidence>
<organism evidence="2">
    <name type="scientific">freshwater metagenome</name>
    <dbReference type="NCBI Taxonomy" id="449393"/>
    <lineage>
        <taxon>unclassified sequences</taxon>
        <taxon>metagenomes</taxon>
        <taxon>ecological metagenomes</taxon>
    </lineage>
</organism>
<dbReference type="EMBL" id="CAFBLJ010000018">
    <property type="protein sequence ID" value="CAB4862231.1"/>
    <property type="molecule type" value="Genomic_DNA"/>
</dbReference>
<dbReference type="GO" id="GO:0005737">
    <property type="term" value="C:cytoplasm"/>
    <property type="evidence" value="ECO:0007669"/>
    <property type="project" value="TreeGrafter"/>
</dbReference>